<sequence length="147" mass="16245">MKFWVRFGSSALQERPRNLVGRREDAASELMAARLTSLAATLPRMGPVHRRTRRETDIARWACRLAILVGLKSSLELEMFTSTVCALAMVLATVDSSNVAVQRLRSASDLGLWLGCPIGLGVVCPSRLTKLRCWSSESGKGHRYQPC</sequence>
<name>A0A6A5X012_9PLEO</name>
<protein>
    <submittedName>
        <fullName evidence="1">Uncharacterized protein</fullName>
    </submittedName>
</protein>
<dbReference type="EMBL" id="ML977559">
    <property type="protein sequence ID" value="KAF2006778.1"/>
    <property type="molecule type" value="Genomic_DNA"/>
</dbReference>
<dbReference type="Proteomes" id="UP000799779">
    <property type="component" value="Unassembled WGS sequence"/>
</dbReference>
<gene>
    <name evidence="1" type="ORF">P154DRAFT_225148</name>
</gene>
<dbReference type="AlphaFoldDB" id="A0A6A5X012"/>
<evidence type="ECO:0000313" key="2">
    <source>
        <dbReference type="Proteomes" id="UP000799779"/>
    </source>
</evidence>
<organism evidence="1 2">
    <name type="scientific">Amniculicola lignicola CBS 123094</name>
    <dbReference type="NCBI Taxonomy" id="1392246"/>
    <lineage>
        <taxon>Eukaryota</taxon>
        <taxon>Fungi</taxon>
        <taxon>Dikarya</taxon>
        <taxon>Ascomycota</taxon>
        <taxon>Pezizomycotina</taxon>
        <taxon>Dothideomycetes</taxon>
        <taxon>Pleosporomycetidae</taxon>
        <taxon>Pleosporales</taxon>
        <taxon>Amniculicolaceae</taxon>
        <taxon>Amniculicola</taxon>
    </lineage>
</organism>
<evidence type="ECO:0000313" key="1">
    <source>
        <dbReference type="EMBL" id="KAF2006778.1"/>
    </source>
</evidence>
<reference evidence="1" key="1">
    <citation type="journal article" date="2020" name="Stud. Mycol.">
        <title>101 Dothideomycetes genomes: a test case for predicting lifestyles and emergence of pathogens.</title>
        <authorList>
            <person name="Haridas S."/>
            <person name="Albert R."/>
            <person name="Binder M."/>
            <person name="Bloem J."/>
            <person name="Labutti K."/>
            <person name="Salamov A."/>
            <person name="Andreopoulos B."/>
            <person name="Baker S."/>
            <person name="Barry K."/>
            <person name="Bills G."/>
            <person name="Bluhm B."/>
            <person name="Cannon C."/>
            <person name="Castanera R."/>
            <person name="Culley D."/>
            <person name="Daum C."/>
            <person name="Ezra D."/>
            <person name="Gonzalez J."/>
            <person name="Henrissat B."/>
            <person name="Kuo A."/>
            <person name="Liang C."/>
            <person name="Lipzen A."/>
            <person name="Lutzoni F."/>
            <person name="Magnuson J."/>
            <person name="Mondo S."/>
            <person name="Nolan M."/>
            <person name="Ohm R."/>
            <person name="Pangilinan J."/>
            <person name="Park H.-J."/>
            <person name="Ramirez L."/>
            <person name="Alfaro M."/>
            <person name="Sun H."/>
            <person name="Tritt A."/>
            <person name="Yoshinaga Y."/>
            <person name="Zwiers L.-H."/>
            <person name="Turgeon B."/>
            <person name="Goodwin S."/>
            <person name="Spatafora J."/>
            <person name="Crous P."/>
            <person name="Grigoriev I."/>
        </authorList>
    </citation>
    <scope>NUCLEOTIDE SEQUENCE</scope>
    <source>
        <strain evidence="1">CBS 123094</strain>
    </source>
</reference>
<keyword evidence="2" id="KW-1185">Reference proteome</keyword>
<accession>A0A6A5X012</accession>
<proteinExistence type="predicted"/>